<keyword evidence="4" id="KW-1133">Transmembrane helix</keyword>
<evidence type="ECO:0000313" key="7">
    <source>
        <dbReference type="EMBL" id="QAR34208.1"/>
    </source>
</evidence>
<evidence type="ECO:0000259" key="5">
    <source>
        <dbReference type="PROSITE" id="PS50111"/>
    </source>
</evidence>
<dbReference type="RefSeq" id="WP_128467513.1">
    <property type="nucleotide sequence ID" value="NZ_CP035108.1"/>
</dbReference>
<dbReference type="PANTHER" id="PTHR32089">
    <property type="entry name" value="METHYL-ACCEPTING CHEMOTAXIS PROTEIN MCPB"/>
    <property type="match status" value="1"/>
</dbReference>
<feature type="transmembrane region" description="Helical" evidence="4">
    <location>
        <begin position="73"/>
        <end position="94"/>
    </location>
</feature>
<evidence type="ECO:0000259" key="6">
    <source>
        <dbReference type="PROSITE" id="PS50885"/>
    </source>
</evidence>
<feature type="domain" description="Methyl-accepting transducer" evidence="5">
    <location>
        <begin position="155"/>
        <end position="391"/>
    </location>
</feature>
<protein>
    <submittedName>
        <fullName evidence="7">Methyl-accepting chemotaxis protein</fullName>
    </submittedName>
</protein>
<evidence type="ECO:0000256" key="1">
    <source>
        <dbReference type="ARBA" id="ARBA00023224"/>
    </source>
</evidence>
<comment type="similarity">
    <text evidence="2">Belongs to the methyl-accepting chemotaxis (MCP) protein family.</text>
</comment>
<keyword evidence="8" id="KW-1185">Reference proteome</keyword>
<dbReference type="GO" id="GO:0007165">
    <property type="term" value="P:signal transduction"/>
    <property type="evidence" value="ECO:0007669"/>
    <property type="project" value="UniProtKB-KW"/>
</dbReference>
<dbReference type="SMART" id="SM00283">
    <property type="entry name" value="MA"/>
    <property type="match status" value="1"/>
</dbReference>
<dbReference type="AlphaFoldDB" id="A0A410K1U1"/>
<evidence type="ECO:0000256" key="3">
    <source>
        <dbReference type="PROSITE-ProRule" id="PRU00284"/>
    </source>
</evidence>
<dbReference type="InterPro" id="IPR004090">
    <property type="entry name" value="Chemotax_Me-accpt_rcpt"/>
</dbReference>
<dbReference type="GO" id="GO:0004888">
    <property type="term" value="F:transmembrane signaling receptor activity"/>
    <property type="evidence" value="ECO:0007669"/>
    <property type="project" value="InterPro"/>
</dbReference>
<dbReference type="GO" id="GO:0006935">
    <property type="term" value="P:chemotaxis"/>
    <property type="evidence" value="ECO:0007669"/>
    <property type="project" value="InterPro"/>
</dbReference>
<dbReference type="SUPFAM" id="SSF58104">
    <property type="entry name" value="Methyl-accepting chemotaxis protein (MCP) signaling domain"/>
    <property type="match status" value="1"/>
</dbReference>
<feature type="domain" description="HAMP" evidence="6">
    <location>
        <begin position="96"/>
        <end position="150"/>
    </location>
</feature>
<dbReference type="OrthoDB" id="9791237at2"/>
<dbReference type="SMART" id="SM00304">
    <property type="entry name" value="HAMP"/>
    <property type="match status" value="2"/>
</dbReference>
<name>A0A410K1U1_9BACT</name>
<dbReference type="PROSITE" id="PS50885">
    <property type="entry name" value="HAMP"/>
    <property type="match status" value="1"/>
</dbReference>
<dbReference type="KEGG" id="gtl:EP073_12575"/>
<dbReference type="GO" id="GO:0016020">
    <property type="term" value="C:membrane"/>
    <property type="evidence" value="ECO:0007669"/>
    <property type="project" value="InterPro"/>
</dbReference>
<dbReference type="EMBL" id="CP035108">
    <property type="protein sequence ID" value="QAR34208.1"/>
    <property type="molecule type" value="Genomic_DNA"/>
</dbReference>
<dbReference type="Proteomes" id="UP000287502">
    <property type="component" value="Chromosome"/>
</dbReference>
<dbReference type="PROSITE" id="PS50111">
    <property type="entry name" value="CHEMOTAXIS_TRANSDUC_2"/>
    <property type="match status" value="1"/>
</dbReference>
<dbReference type="Pfam" id="PF00672">
    <property type="entry name" value="HAMP"/>
    <property type="match status" value="1"/>
</dbReference>
<evidence type="ECO:0000256" key="2">
    <source>
        <dbReference type="ARBA" id="ARBA00029447"/>
    </source>
</evidence>
<dbReference type="CDD" id="cd11386">
    <property type="entry name" value="MCP_signal"/>
    <property type="match status" value="1"/>
</dbReference>
<feature type="transmembrane region" description="Helical" evidence="4">
    <location>
        <begin position="23"/>
        <end position="44"/>
    </location>
</feature>
<dbReference type="PANTHER" id="PTHR32089:SF112">
    <property type="entry name" value="LYSOZYME-LIKE PROTEIN-RELATED"/>
    <property type="match status" value="1"/>
</dbReference>
<dbReference type="InterPro" id="IPR004089">
    <property type="entry name" value="MCPsignal_dom"/>
</dbReference>
<dbReference type="Gene3D" id="1.10.287.950">
    <property type="entry name" value="Methyl-accepting chemotaxis protein"/>
    <property type="match status" value="1"/>
</dbReference>
<dbReference type="Gene3D" id="6.10.340.10">
    <property type="match status" value="1"/>
</dbReference>
<dbReference type="Pfam" id="PF00015">
    <property type="entry name" value="MCPsignal"/>
    <property type="match status" value="1"/>
</dbReference>
<gene>
    <name evidence="7" type="ORF">EP073_12575</name>
</gene>
<reference evidence="7 8" key="1">
    <citation type="submission" date="2019-01" db="EMBL/GenBank/DDBJ databases">
        <title>Geovibrio thiophilus DSM 11263, complete genome.</title>
        <authorList>
            <person name="Spring S."/>
            <person name="Bunk B."/>
            <person name="Sproer C."/>
        </authorList>
    </citation>
    <scope>NUCLEOTIDE SEQUENCE [LARGE SCALE GENOMIC DNA]</scope>
    <source>
        <strain evidence="7 8">DSM 11263</strain>
    </source>
</reference>
<dbReference type="CDD" id="cd06225">
    <property type="entry name" value="HAMP"/>
    <property type="match status" value="1"/>
</dbReference>
<organism evidence="7 8">
    <name type="scientific">Geovibrio thiophilus</name>
    <dbReference type="NCBI Taxonomy" id="139438"/>
    <lineage>
        <taxon>Bacteria</taxon>
        <taxon>Pseudomonadati</taxon>
        <taxon>Deferribacterota</taxon>
        <taxon>Deferribacteres</taxon>
        <taxon>Deferribacterales</taxon>
        <taxon>Geovibrionaceae</taxon>
        <taxon>Geovibrio</taxon>
    </lineage>
</organism>
<keyword evidence="4" id="KW-0812">Transmembrane</keyword>
<keyword evidence="1 3" id="KW-0807">Transducer</keyword>
<evidence type="ECO:0000256" key="4">
    <source>
        <dbReference type="SAM" id="Phobius"/>
    </source>
</evidence>
<evidence type="ECO:0000313" key="8">
    <source>
        <dbReference type="Proteomes" id="UP000287502"/>
    </source>
</evidence>
<proteinExistence type="inferred from homology"/>
<keyword evidence="4" id="KW-0472">Membrane</keyword>
<accession>A0A410K1U1</accession>
<sequence>MAIFYNIYKWLEKHIFNSLTKKIFGNILGIVCFQIILMVVFTLYQRSSICGLITAKDPALAESIGGAIVSQSIYHILFFAVFSVVAAVLTAIFMRMLIVKPVKRLSALLEEVSEGEGDLSLDMPQLTYDEMSELAGNFNKFMEKLRDIIRNVRVLGVNIGVESAKVVKNVDAASKDAKTQDGLANTVFEASGKVTDAIETVAANSVQISTTTMNNLAHARESYGELEHVTEKIQEVSTMIGSFLTTVNGLAENSRHIRTVVSLIEDISDQTNLLALNAAIEAARAGEAGRGFAVVADEVRKLAERVKTATEEISKNIDNIVGQVQNTATQTETINEHMGLTKDVVERTSVKFMSMVTDFEQTSAGLQNISGSLDDLTKVNDRINDNVSDIHRIANEVTGRMEESKHSTDDLNGKIEIIQELVSRFKIGKGTFEQIILKADGYKNILESKLSAYASQGVNIFDRNYRPVKGTDPQKYSTDYDKRIEAEFQKIYDEALRDVKGCIFALCVDSNGYAPTHNSKFARPLTGNHETDVLTSRDKRIFNDHTGLRAAKNTKRFLLQAYVRDTGEVVNDLSLPVMINGKHWGAFRLGFDPAVLAD</sequence>
<dbReference type="PRINTS" id="PR00260">
    <property type="entry name" value="CHEMTRNSDUCR"/>
</dbReference>
<dbReference type="InterPro" id="IPR003660">
    <property type="entry name" value="HAMP_dom"/>
</dbReference>